<dbReference type="NCBIfam" id="TIGR03506">
    <property type="entry name" value="FlgEFG_subfam"/>
    <property type="match status" value="1"/>
</dbReference>
<evidence type="ECO:0000259" key="3">
    <source>
        <dbReference type="Pfam" id="PF00460"/>
    </source>
</evidence>
<feature type="domain" description="Flagellar hook protein FlgE/F/G-like D1" evidence="5">
    <location>
        <begin position="106"/>
        <end position="168"/>
    </location>
</feature>
<dbReference type="AlphaFoldDB" id="A0A5Q2MXD8"/>
<feature type="domain" description="Flagellar basal-body/hook protein C-terminal" evidence="4">
    <location>
        <begin position="245"/>
        <end position="287"/>
    </location>
</feature>
<dbReference type="KEGG" id="hcv:FTV88_1025"/>
<dbReference type="InterPro" id="IPR019776">
    <property type="entry name" value="Flagellar_basal_body_rod_CS"/>
</dbReference>
<evidence type="ECO:0000256" key="1">
    <source>
        <dbReference type="ARBA" id="ARBA00009677"/>
    </source>
</evidence>
<comment type="similarity">
    <text evidence="1 2">Belongs to the flagella basal body rod proteins family.</text>
</comment>
<dbReference type="InterPro" id="IPR001444">
    <property type="entry name" value="Flag_bb_rod_N"/>
</dbReference>
<dbReference type="GO" id="GO:0009425">
    <property type="term" value="C:bacterial-type flagellum basal body"/>
    <property type="evidence" value="ECO:0007669"/>
    <property type="project" value="UniProtKB-SubCell"/>
</dbReference>
<name>A0A5Q2MXD8_9FIRM</name>
<dbReference type="PANTHER" id="PTHR30435:SF19">
    <property type="entry name" value="FLAGELLAR BASAL-BODY ROD PROTEIN FLGG"/>
    <property type="match status" value="1"/>
</dbReference>
<feature type="domain" description="Flagellar basal body rod protein N-terminal" evidence="3">
    <location>
        <begin position="5"/>
        <end position="35"/>
    </location>
</feature>
<dbReference type="Pfam" id="PF06429">
    <property type="entry name" value="Flg_bbr_C"/>
    <property type="match status" value="1"/>
</dbReference>
<evidence type="ECO:0000256" key="2">
    <source>
        <dbReference type="RuleBase" id="RU362116"/>
    </source>
</evidence>
<evidence type="ECO:0000313" key="7">
    <source>
        <dbReference type="Proteomes" id="UP000366051"/>
    </source>
</evidence>
<dbReference type="Pfam" id="PF22692">
    <property type="entry name" value="LlgE_F_G_D1"/>
    <property type="match status" value="1"/>
</dbReference>
<dbReference type="OrthoDB" id="9804559at2"/>
<keyword evidence="7" id="KW-1185">Reference proteome</keyword>
<dbReference type="PANTHER" id="PTHR30435">
    <property type="entry name" value="FLAGELLAR PROTEIN"/>
    <property type="match status" value="1"/>
</dbReference>
<dbReference type="SUPFAM" id="SSF117143">
    <property type="entry name" value="Flagellar hook protein flgE"/>
    <property type="match status" value="1"/>
</dbReference>
<comment type="subcellular location">
    <subcellularLocation>
        <location evidence="2">Bacterial flagellum basal body</location>
    </subcellularLocation>
</comment>
<keyword evidence="6" id="KW-0282">Flagellum</keyword>
<evidence type="ECO:0000313" key="6">
    <source>
        <dbReference type="EMBL" id="QGG47177.1"/>
    </source>
</evidence>
<keyword evidence="6" id="KW-0966">Cell projection</keyword>
<protein>
    <submittedName>
        <fullName evidence="6">Flagellar hook-basal body family protein FlgF</fullName>
    </submittedName>
</protein>
<dbReference type="GO" id="GO:0071978">
    <property type="term" value="P:bacterial-type flagellum-dependent swarming motility"/>
    <property type="evidence" value="ECO:0007669"/>
    <property type="project" value="TreeGrafter"/>
</dbReference>
<keyword evidence="2" id="KW-0975">Bacterial flagellum</keyword>
<evidence type="ECO:0000259" key="5">
    <source>
        <dbReference type="Pfam" id="PF22692"/>
    </source>
</evidence>
<organism evidence="6 7">
    <name type="scientific">Heliorestis convoluta</name>
    <dbReference type="NCBI Taxonomy" id="356322"/>
    <lineage>
        <taxon>Bacteria</taxon>
        <taxon>Bacillati</taxon>
        <taxon>Bacillota</taxon>
        <taxon>Clostridia</taxon>
        <taxon>Eubacteriales</taxon>
        <taxon>Heliobacteriaceae</taxon>
        <taxon>Heliorestis</taxon>
    </lineage>
</organism>
<dbReference type="InterPro" id="IPR010930">
    <property type="entry name" value="Flg_bb/hook_C_dom"/>
</dbReference>
<dbReference type="PROSITE" id="PS00588">
    <property type="entry name" value="FLAGELLA_BB_ROD"/>
    <property type="match status" value="1"/>
</dbReference>
<dbReference type="InterPro" id="IPR037925">
    <property type="entry name" value="FlgE/F/G-like"/>
</dbReference>
<gene>
    <name evidence="6" type="primary">flgF</name>
    <name evidence="6" type="ORF">FTV88_1025</name>
</gene>
<dbReference type="Pfam" id="PF00460">
    <property type="entry name" value="Flg_bb_rod"/>
    <property type="match status" value="1"/>
</dbReference>
<sequence>MIRGLYTSASGMLVQQKNQDVIANNLANVNTNAYKKDQAIFRAFPEMLLSRVNDISPTEPGHPGPINPPGRPMPLGRLGTGATLDEIHTSKAPGMVTVTDEPTDLAIIGDGYFVVNTPEGERYTRNGHFTFRNDGTLITQEGYEVQGQNGNITIPTDSEFTIDRAGRILIEGEEIDNLRFVSYNDPPEDEAALAAARAGEAPALPPMGQPPALLKAGDSLYRPSELEGAPALRDMEAGEISLRIGALERSNVNTIHEMVTMISASRAYEANQKAIQAQDGTLDKAVNELGRTQ</sequence>
<dbReference type="InterPro" id="IPR053967">
    <property type="entry name" value="LlgE_F_G-like_D1"/>
</dbReference>
<keyword evidence="6" id="KW-0969">Cilium</keyword>
<proteinExistence type="inferred from homology"/>
<accession>A0A5Q2MXD8</accession>
<dbReference type="EMBL" id="CP045875">
    <property type="protein sequence ID" value="QGG47177.1"/>
    <property type="molecule type" value="Genomic_DNA"/>
</dbReference>
<reference evidence="7" key="1">
    <citation type="submission" date="2019-11" db="EMBL/GenBank/DDBJ databases">
        <title>Genome sequence of Heliorestis convoluta strain HH, an alkaliphilic and minimalistic phototrophic bacterium from a soda lake in Egypt.</title>
        <authorList>
            <person name="Dewey E.D."/>
            <person name="Stokes L.M."/>
            <person name="Burchell B.M."/>
            <person name="Shaffer K.N."/>
            <person name="Huntington A.M."/>
            <person name="Baker J.M."/>
            <person name="Nadendla S."/>
            <person name="Giglio M.G."/>
            <person name="Touchman J.W."/>
            <person name="Blankenship R.E."/>
            <person name="Madigan M.T."/>
            <person name="Sattley W.M."/>
        </authorList>
    </citation>
    <scope>NUCLEOTIDE SEQUENCE [LARGE SCALE GENOMIC DNA]</scope>
    <source>
        <strain evidence="7">HH</strain>
    </source>
</reference>
<evidence type="ECO:0000259" key="4">
    <source>
        <dbReference type="Pfam" id="PF06429"/>
    </source>
</evidence>
<dbReference type="InterPro" id="IPR020013">
    <property type="entry name" value="Flagellar_FlgE/F/G"/>
</dbReference>
<dbReference type="Proteomes" id="UP000366051">
    <property type="component" value="Chromosome"/>
</dbReference>